<organism evidence="2 3">
    <name type="scientific">Agromyces intestinalis</name>
    <dbReference type="NCBI Taxonomy" id="2592652"/>
    <lineage>
        <taxon>Bacteria</taxon>
        <taxon>Bacillati</taxon>
        <taxon>Actinomycetota</taxon>
        <taxon>Actinomycetes</taxon>
        <taxon>Micrococcales</taxon>
        <taxon>Microbacteriaceae</taxon>
        <taxon>Agromyces</taxon>
    </lineage>
</organism>
<dbReference type="AlphaFoldDB" id="A0A5C1YJ34"/>
<dbReference type="CDD" id="cd00093">
    <property type="entry name" value="HTH_XRE"/>
    <property type="match status" value="1"/>
</dbReference>
<dbReference type="InterPro" id="IPR010982">
    <property type="entry name" value="Lambda_DNA-bd_dom_sf"/>
</dbReference>
<gene>
    <name evidence="2" type="ORF">FLP10_15050</name>
</gene>
<sequence>MPEAQSDAARIFGERLRSARQATGSSQEHVADLAHIHVTNYGKIERGQANPSLTTIVRIAGVLDIDPGDLVTGLKPAHLPHVEHDLTVAEFIRERTKKGAGRR</sequence>
<dbReference type="SMART" id="SM00530">
    <property type="entry name" value="HTH_XRE"/>
    <property type="match status" value="1"/>
</dbReference>
<dbReference type="Proteomes" id="UP000324678">
    <property type="component" value="Chromosome"/>
</dbReference>
<evidence type="ECO:0000313" key="2">
    <source>
        <dbReference type="EMBL" id="QEO15598.1"/>
    </source>
</evidence>
<evidence type="ECO:0000259" key="1">
    <source>
        <dbReference type="PROSITE" id="PS50943"/>
    </source>
</evidence>
<dbReference type="Gene3D" id="1.10.260.40">
    <property type="entry name" value="lambda repressor-like DNA-binding domains"/>
    <property type="match status" value="1"/>
</dbReference>
<dbReference type="OrthoDB" id="4990661at2"/>
<dbReference type="EMBL" id="CP043505">
    <property type="protein sequence ID" value="QEO15598.1"/>
    <property type="molecule type" value="Genomic_DNA"/>
</dbReference>
<accession>A0A5C1YJ34</accession>
<dbReference type="PROSITE" id="PS50943">
    <property type="entry name" value="HTH_CROC1"/>
    <property type="match status" value="1"/>
</dbReference>
<reference evidence="2 3" key="1">
    <citation type="submission" date="2019-09" db="EMBL/GenBank/DDBJ databases">
        <title>Genome sequencing of strain KACC 19306.</title>
        <authorList>
            <person name="Heo J."/>
            <person name="Kim S.-J."/>
            <person name="Kim J.-S."/>
            <person name="Hong S.-B."/>
            <person name="Kwon S.-W."/>
        </authorList>
    </citation>
    <scope>NUCLEOTIDE SEQUENCE [LARGE SCALE GENOMIC DNA]</scope>
    <source>
        <strain evidence="2 3">KACC 19306</strain>
    </source>
</reference>
<feature type="domain" description="HTH cro/C1-type" evidence="1">
    <location>
        <begin position="16"/>
        <end position="70"/>
    </location>
</feature>
<dbReference type="KEGG" id="ail:FLP10_15050"/>
<proteinExistence type="predicted"/>
<dbReference type="GO" id="GO:0003677">
    <property type="term" value="F:DNA binding"/>
    <property type="evidence" value="ECO:0007669"/>
    <property type="project" value="InterPro"/>
</dbReference>
<dbReference type="SUPFAM" id="SSF47413">
    <property type="entry name" value="lambda repressor-like DNA-binding domains"/>
    <property type="match status" value="1"/>
</dbReference>
<dbReference type="InterPro" id="IPR001387">
    <property type="entry name" value="Cro/C1-type_HTH"/>
</dbReference>
<protein>
    <submittedName>
        <fullName evidence="2">Helix-turn-helix transcriptional regulator</fullName>
    </submittedName>
</protein>
<evidence type="ECO:0000313" key="3">
    <source>
        <dbReference type="Proteomes" id="UP000324678"/>
    </source>
</evidence>
<keyword evidence="3" id="KW-1185">Reference proteome</keyword>
<name>A0A5C1YJ34_9MICO</name>
<dbReference type="RefSeq" id="WP_149161611.1">
    <property type="nucleotide sequence ID" value="NZ_CP043505.1"/>
</dbReference>
<dbReference type="Pfam" id="PF01381">
    <property type="entry name" value="HTH_3"/>
    <property type="match status" value="1"/>
</dbReference>